<dbReference type="Proteomes" id="UP000478052">
    <property type="component" value="Unassembled WGS sequence"/>
</dbReference>
<dbReference type="EMBL" id="VUJU01001261">
    <property type="protein sequence ID" value="KAF0766118.1"/>
    <property type="molecule type" value="Genomic_DNA"/>
</dbReference>
<name>A0A6G0Z6I2_APHCR</name>
<evidence type="ECO:0000313" key="1">
    <source>
        <dbReference type="EMBL" id="KAF0766118.1"/>
    </source>
</evidence>
<dbReference type="AlphaFoldDB" id="A0A6G0Z6I2"/>
<gene>
    <name evidence="1" type="ORF">FWK35_00014014</name>
</gene>
<sequence length="188" mass="20834">MLAGDIMIANHCDSCIIDNKAILKTTLKNEKKIDIEDKNQAVVAGAQAVVVGAQTIEKHGVVSTSLISALNERYVLDVDLVSLNDALELCVYTFTSQLLMKVSQNSDNNQQLCEIAEVAKNMSLLLYRIISKYVEDKRITSFDIRSQQSNGDGTEDLLIGFMKLLEFINDIHRSSTVSTKKDLTITGY</sequence>
<organism evidence="1 2">
    <name type="scientific">Aphis craccivora</name>
    <name type="common">Cowpea aphid</name>
    <dbReference type="NCBI Taxonomy" id="307492"/>
    <lineage>
        <taxon>Eukaryota</taxon>
        <taxon>Metazoa</taxon>
        <taxon>Ecdysozoa</taxon>
        <taxon>Arthropoda</taxon>
        <taxon>Hexapoda</taxon>
        <taxon>Insecta</taxon>
        <taxon>Pterygota</taxon>
        <taxon>Neoptera</taxon>
        <taxon>Paraneoptera</taxon>
        <taxon>Hemiptera</taxon>
        <taxon>Sternorrhyncha</taxon>
        <taxon>Aphidomorpha</taxon>
        <taxon>Aphidoidea</taxon>
        <taxon>Aphididae</taxon>
        <taxon>Aphidini</taxon>
        <taxon>Aphis</taxon>
        <taxon>Aphis</taxon>
    </lineage>
</organism>
<accession>A0A6G0Z6I2</accession>
<proteinExistence type="predicted"/>
<protein>
    <submittedName>
        <fullName evidence="1">Nucleoporin NUP188</fullName>
    </submittedName>
</protein>
<evidence type="ECO:0000313" key="2">
    <source>
        <dbReference type="Proteomes" id="UP000478052"/>
    </source>
</evidence>
<keyword evidence="2" id="KW-1185">Reference proteome</keyword>
<comment type="caution">
    <text evidence="1">The sequence shown here is derived from an EMBL/GenBank/DDBJ whole genome shotgun (WGS) entry which is preliminary data.</text>
</comment>
<reference evidence="1 2" key="1">
    <citation type="submission" date="2019-08" db="EMBL/GenBank/DDBJ databases">
        <title>Whole genome of Aphis craccivora.</title>
        <authorList>
            <person name="Voronova N.V."/>
            <person name="Shulinski R.S."/>
            <person name="Bandarenka Y.V."/>
            <person name="Zhorov D.G."/>
            <person name="Warner D."/>
        </authorList>
    </citation>
    <scope>NUCLEOTIDE SEQUENCE [LARGE SCALE GENOMIC DNA]</scope>
    <source>
        <strain evidence="1">180601</strain>
        <tissue evidence="1">Whole Body</tissue>
    </source>
</reference>